<proteinExistence type="predicted"/>
<comment type="caution">
    <text evidence="1">The sequence shown here is derived from an EMBL/GenBank/DDBJ whole genome shotgun (WGS) entry which is preliminary data.</text>
</comment>
<protein>
    <submittedName>
        <fullName evidence="1">Uncharacterized protein</fullName>
    </submittedName>
</protein>
<evidence type="ECO:0000313" key="2">
    <source>
        <dbReference type="Proteomes" id="UP001604277"/>
    </source>
</evidence>
<gene>
    <name evidence="1" type="ORF">Fot_19442</name>
</gene>
<dbReference type="Proteomes" id="UP001604277">
    <property type="component" value="Unassembled WGS sequence"/>
</dbReference>
<accession>A0ABD1VL17</accession>
<keyword evidence="2" id="KW-1185">Reference proteome</keyword>
<dbReference type="AlphaFoldDB" id="A0ABD1VL17"/>
<dbReference type="EMBL" id="JBFOLJ010000005">
    <property type="protein sequence ID" value="KAL2538051.1"/>
    <property type="molecule type" value="Genomic_DNA"/>
</dbReference>
<evidence type="ECO:0000313" key="1">
    <source>
        <dbReference type="EMBL" id="KAL2538051.1"/>
    </source>
</evidence>
<name>A0ABD1VL17_9LAMI</name>
<reference evidence="2" key="1">
    <citation type="submission" date="2024-07" db="EMBL/GenBank/DDBJ databases">
        <title>Two chromosome-level genome assemblies of Korean endemic species Abeliophyllum distichum and Forsythia ovata (Oleaceae).</title>
        <authorList>
            <person name="Jang H."/>
        </authorList>
    </citation>
    <scope>NUCLEOTIDE SEQUENCE [LARGE SCALE GENOMIC DNA]</scope>
</reference>
<organism evidence="1 2">
    <name type="scientific">Forsythia ovata</name>
    <dbReference type="NCBI Taxonomy" id="205694"/>
    <lineage>
        <taxon>Eukaryota</taxon>
        <taxon>Viridiplantae</taxon>
        <taxon>Streptophyta</taxon>
        <taxon>Embryophyta</taxon>
        <taxon>Tracheophyta</taxon>
        <taxon>Spermatophyta</taxon>
        <taxon>Magnoliopsida</taxon>
        <taxon>eudicotyledons</taxon>
        <taxon>Gunneridae</taxon>
        <taxon>Pentapetalae</taxon>
        <taxon>asterids</taxon>
        <taxon>lamiids</taxon>
        <taxon>Lamiales</taxon>
        <taxon>Oleaceae</taxon>
        <taxon>Forsythieae</taxon>
        <taxon>Forsythia</taxon>
    </lineage>
</organism>
<sequence>MTQAHDPVDANPVSVGISSGPGSLVNLNDTVLPETESLSSWFNGQMGMGCGILPLNGNEPGPVPGLSYGLGVLDWPMESVDGGGGGNGGAAVSGGSPGCDTWQMNEGIEGGGMAEVGFGPFLDGHFAILNRKLDLSFNNLPSTVLESLGTCYALDSLISSTIISLKTAKNWSNFIPEFGHLGVLVKTHGYDHVVESTPWEIPQK</sequence>